<evidence type="ECO:0000313" key="2">
    <source>
        <dbReference type="EMBL" id="MBP0441348.1"/>
    </source>
</evidence>
<dbReference type="Pfam" id="PF01381">
    <property type="entry name" value="HTH_3"/>
    <property type="match status" value="1"/>
</dbReference>
<evidence type="ECO:0000259" key="1">
    <source>
        <dbReference type="PROSITE" id="PS50943"/>
    </source>
</evidence>
<organism evidence="2 3">
    <name type="scientific">Tianweitania sediminis</name>
    <dbReference type="NCBI Taxonomy" id="1502156"/>
    <lineage>
        <taxon>Bacteria</taxon>
        <taxon>Pseudomonadati</taxon>
        <taxon>Pseudomonadota</taxon>
        <taxon>Alphaproteobacteria</taxon>
        <taxon>Hyphomicrobiales</taxon>
        <taxon>Phyllobacteriaceae</taxon>
        <taxon>Tianweitania</taxon>
    </lineage>
</organism>
<dbReference type="Gene3D" id="1.10.260.40">
    <property type="entry name" value="lambda repressor-like DNA-binding domains"/>
    <property type="match status" value="1"/>
</dbReference>
<keyword evidence="3" id="KW-1185">Reference proteome</keyword>
<dbReference type="Proteomes" id="UP000666240">
    <property type="component" value="Unassembled WGS sequence"/>
</dbReference>
<dbReference type="AlphaFoldDB" id="A0A8J7UKN2"/>
<dbReference type="InterPro" id="IPR010982">
    <property type="entry name" value="Lambda_DNA-bd_dom_sf"/>
</dbReference>
<name>A0A8J7UKN2_9HYPH</name>
<dbReference type="SMART" id="SM00530">
    <property type="entry name" value="HTH_XRE"/>
    <property type="match status" value="1"/>
</dbReference>
<dbReference type="RefSeq" id="WP_209337374.1">
    <property type="nucleotide sequence ID" value="NZ_JAGIYY010000013.1"/>
</dbReference>
<sequence length="132" mass="14178">MSRQQSTPPQVIETLRAARKAAGFSQAAIGKMLGISPQQYSKYETGANELKSSTLLMLARTLDLGPADLGWTEPRGGQAVTFRPELRELATAWQRVKSDRVRKELLAAITAIAEEAEALGPLNSDGIVAAAE</sequence>
<accession>A0A8J7UKN2</accession>
<proteinExistence type="predicted"/>
<dbReference type="EMBL" id="JAGIYY010000013">
    <property type="protein sequence ID" value="MBP0441348.1"/>
    <property type="molecule type" value="Genomic_DNA"/>
</dbReference>
<reference evidence="2" key="1">
    <citation type="submission" date="2021-03" db="EMBL/GenBank/DDBJ databases">
        <title>Genome sequencing and assembly of Tianweitania sediminis.</title>
        <authorList>
            <person name="Chhetri G."/>
        </authorList>
    </citation>
    <scope>NUCLEOTIDE SEQUENCE</scope>
    <source>
        <strain evidence="2">Z8</strain>
    </source>
</reference>
<comment type="caution">
    <text evidence="2">The sequence shown here is derived from an EMBL/GenBank/DDBJ whole genome shotgun (WGS) entry which is preliminary data.</text>
</comment>
<dbReference type="PROSITE" id="PS50943">
    <property type="entry name" value="HTH_CROC1"/>
    <property type="match status" value="1"/>
</dbReference>
<feature type="domain" description="HTH cro/C1-type" evidence="1">
    <location>
        <begin position="15"/>
        <end position="69"/>
    </location>
</feature>
<evidence type="ECO:0000313" key="3">
    <source>
        <dbReference type="Proteomes" id="UP000666240"/>
    </source>
</evidence>
<dbReference type="SUPFAM" id="SSF47413">
    <property type="entry name" value="lambda repressor-like DNA-binding domains"/>
    <property type="match status" value="1"/>
</dbReference>
<dbReference type="GO" id="GO:0003677">
    <property type="term" value="F:DNA binding"/>
    <property type="evidence" value="ECO:0007669"/>
    <property type="project" value="InterPro"/>
</dbReference>
<protein>
    <submittedName>
        <fullName evidence="2">Helix-turn-helix transcriptional regulator</fullName>
    </submittedName>
</protein>
<dbReference type="CDD" id="cd00093">
    <property type="entry name" value="HTH_XRE"/>
    <property type="match status" value="1"/>
</dbReference>
<dbReference type="InterPro" id="IPR001387">
    <property type="entry name" value="Cro/C1-type_HTH"/>
</dbReference>
<gene>
    <name evidence="2" type="ORF">J5Y06_22115</name>
</gene>